<dbReference type="Proteomes" id="UP001172673">
    <property type="component" value="Unassembled WGS sequence"/>
</dbReference>
<evidence type="ECO:0000313" key="2">
    <source>
        <dbReference type="EMBL" id="KAJ9613332.1"/>
    </source>
</evidence>
<dbReference type="AlphaFoldDB" id="A0AA38XH66"/>
<feature type="compositionally biased region" description="Polar residues" evidence="1">
    <location>
        <begin position="539"/>
        <end position="548"/>
    </location>
</feature>
<gene>
    <name evidence="2" type="ORF">H2200_003274</name>
</gene>
<comment type="caution">
    <text evidence="2">The sequence shown here is derived from an EMBL/GenBank/DDBJ whole genome shotgun (WGS) entry which is preliminary data.</text>
</comment>
<keyword evidence="3" id="KW-1185">Reference proteome</keyword>
<accession>A0AA38XH66</accession>
<name>A0AA38XH66_9EURO</name>
<organism evidence="2 3">
    <name type="scientific">Cladophialophora chaetospira</name>
    <dbReference type="NCBI Taxonomy" id="386627"/>
    <lineage>
        <taxon>Eukaryota</taxon>
        <taxon>Fungi</taxon>
        <taxon>Dikarya</taxon>
        <taxon>Ascomycota</taxon>
        <taxon>Pezizomycotina</taxon>
        <taxon>Eurotiomycetes</taxon>
        <taxon>Chaetothyriomycetidae</taxon>
        <taxon>Chaetothyriales</taxon>
        <taxon>Herpotrichiellaceae</taxon>
        <taxon>Cladophialophora</taxon>
    </lineage>
</organism>
<reference evidence="2" key="1">
    <citation type="submission" date="2022-10" db="EMBL/GenBank/DDBJ databases">
        <title>Culturing micro-colonial fungi from biological soil crusts in the Mojave desert and describing Neophaeococcomyces mojavensis, and introducing the new genera and species Taxawa tesnikishii.</title>
        <authorList>
            <person name="Kurbessoian T."/>
            <person name="Stajich J.E."/>
        </authorList>
    </citation>
    <scope>NUCLEOTIDE SEQUENCE</scope>
    <source>
        <strain evidence="2">TK_41</strain>
    </source>
</reference>
<evidence type="ECO:0000313" key="3">
    <source>
        <dbReference type="Proteomes" id="UP001172673"/>
    </source>
</evidence>
<evidence type="ECO:0000256" key="1">
    <source>
        <dbReference type="SAM" id="MobiDB-lite"/>
    </source>
</evidence>
<feature type="region of interest" description="Disordered" evidence="1">
    <location>
        <begin position="537"/>
        <end position="583"/>
    </location>
</feature>
<dbReference type="PANTHER" id="PTHR37540:SF5">
    <property type="entry name" value="TRANSCRIPTION FACTOR DOMAIN-CONTAINING PROTEIN"/>
    <property type="match status" value="1"/>
</dbReference>
<sequence>MPDQASQNSFHFVAFDATAAPGRKAVEQRARAHAAKVTHQRRAAKREGKVVKWINATAESHATSTQVAAKARPAKARQRKPPQDIIISPLSQLSQAKVDPFETNPHTFLPNQLQSILDWAYEYVHPKVLSASSDAEASMIKISWRRAGQDWPMMFHLQVAAAVNLHRADSAQEALPKEMDAVAQTHHERGVKMVRNQLARLAGPPSDALIMAQIMVALLTDPDQSESFDSLRKSPLATAQNLHRYARLGIVPHLIGALLELVSKRGGMESTRDYGNSQLLQYADLMLSSRLGMQPSFRWQRPSPPILRGPRYHPDHRALLMSRIMGSGFRQLELIDVSLANVLRDAGDVTVALDHYQECRPNAPRLTDLLNAANETHHKLLCIGANIPPYPSKVDHLRNMCRLAGLIYSDVVLFPLPVTTGARPRLAGELRLAVDEFEKFGADVPTVGNDGHATGDDHLLVMWTLLLGGLASLSTPDKAYFVQKLREYVEFVPYVSEWRAFRELMDSYLWWNYILEEPASELWMEVVPVPSLEHHPSGDSLNLHTSLPNAIPDQDEQRDTTTELGAYGLPTPSSTEQSPQPGP</sequence>
<proteinExistence type="predicted"/>
<dbReference type="EMBL" id="JAPDRK010000004">
    <property type="protein sequence ID" value="KAJ9613332.1"/>
    <property type="molecule type" value="Genomic_DNA"/>
</dbReference>
<protein>
    <submittedName>
        <fullName evidence="2">Uncharacterized protein</fullName>
    </submittedName>
</protein>
<feature type="compositionally biased region" description="Low complexity" evidence="1">
    <location>
        <begin position="570"/>
        <end position="583"/>
    </location>
</feature>
<dbReference type="PANTHER" id="PTHR37540">
    <property type="entry name" value="TRANSCRIPTION FACTOR (ACR-2), PUTATIVE-RELATED-RELATED"/>
    <property type="match status" value="1"/>
</dbReference>